<gene>
    <name evidence="2" type="ORF">SIL82_03960</name>
</gene>
<dbReference type="InterPro" id="IPR010281">
    <property type="entry name" value="DUF885"/>
</dbReference>
<keyword evidence="1" id="KW-0732">Signal</keyword>
<dbReference type="Pfam" id="PF05960">
    <property type="entry name" value="DUF885"/>
    <property type="match status" value="1"/>
</dbReference>
<dbReference type="PANTHER" id="PTHR33361:SF2">
    <property type="entry name" value="DUF885 DOMAIN-CONTAINING PROTEIN"/>
    <property type="match status" value="1"/>
</dbReference>
<reference evidence="2 3" key="1">
    <citation type="submission" date="2023-11" db="EMBL/GenBank/DDBJ databases">
        <title>MicrobeMod: A computational toolkit for identifying prokaryotic methylation and restriction-modification with nanopore sequencing.</title>
        <authorList>
            <person name="Crits-Christoph A."/>
            <person name="Kang S.C."/>
            <person name="Lee H."/>
            <person name="Ostrov N."/>
        </authorList>
    </citation>
    <scope>NUCLEOTIDE SEQUENCE [LARGE SCALE GENOMIC DNA]</scope>
    <source>
        <strain evidence="2 3">ATCC 14820</strain>
    </source>
</reference>
<dbReference type="EMBL" id="JAWXXV010000001">
    <property type="protein sequence ID" value="MDX5983403.1"/>
    <property type="molecule type" value="Genomic_DNA"/>
</dbReference>
<organism evidence="2 3">
    <name type="scientific">Sphingomonas echinoides</name>
    <dbReference type="NCBI Taxonomy" id="59803"/>
    <lineage>
        <taxon>Bacteria</taxon>
        <taxon>Pseudomonadati</taxon>
        <taxon>Pseudomonadota</taxon>
        <taxon>Alphaproteobacteria</taxon>
        <taxon>Sphingomonadales</taxon>
        <taxon>Sphingomonadaceae</taxon>
        <taxon>Sphingomonas</taxon>
    </lineage>
</organism>
<evidence type="ECO:0000256" key="1">
    <source>
        <dbReference type="SAM" id="SignalP"/>
    </source>
</evidence>
<dbReference type="PANTHER" id="PTHR33361">
    <property type="entry name" value="GLR0591 PROTEIN"/>
    <property type="match status" value="1"/>
</dbReference>
<dbReference type="RefSeq" id="WP_010405183.1">
    <property type="nucleotide sequence ID" value="NZ_JAWXXV010000001.1"/>
</dbReference>
<dbReference type="InterPro" id="IPR006311">
    <property type="entry name" value="TAT_signal"/>
</dbReference>
<feature type="chain" id="PRO_5045253826" evidence="1">
    <location>
        <begin position="23"/>
        <end position="406"/>
    </location>
</feature>
<comment type="caution">
    <text evidence="2">The sequence shown here is derived from an EMBL/GenBank/DDBJ whole genome shotgun (WGS) entry which is preliminary data.</text>
</comment>
<feature type="signal peptide" evidence="1">
    <location>
        <begin position="1"/>
        <end position="22"/>
    </location>
</feature>
<proteinExistence type="predicted"/>
<sequence>MTTRRALLAGGAALALASGVRASSPAPLRAALDAAAAMPHDPGAALALLAGFDRKGLPLAAQLDLDTARAGLAIDGEIVRRFAVDPRAKGPPRNPEHALLLLRRKFGDDLDPRALEGQLETERRRCAARADALFARLGVAGATTGARFSALWRDPRQAYASPDAAVADMNRWLAVMRAHVPALVGAVPPWCLNVAANPPTAADRTAAHYGYRTLPTPTQPGGYVPDLQRLADRPAFTLPSVVAHELLPGHMVQLPLEAAADPHPLRLDYAPGFAEGWAIYTERRVADAGFYAADPLAALGYLHWRLFRIGRALVDLAIHLHGLSLPEARARLVAWQGEPAYFAPFDADLARIVQEPMTRAAEMLFALAIEDSARGRSGTALARYHHLLLDHGRMRSGALARRARRV</sequence>
<keyword evidence="3" id="KW-1185">Reference proteome</keyword>
<dbReference type="PROSITE" id="PS51318">
    <property type="entry name" value="TAT"/>
    <property type="match status" value="1"/>
</dbReference>
<dbReference type="Proteomes" id="UP001279660">
    <property type="component" value="Unassembled WGS sequence"/>
</dbReference>
<evidence type="ECO:0000313" key="2">
    <source>
        <dbReference type="EMBL" id="MDX5983403.1"/>
    </source>
</evidence>
<accession>A0ABU4PGS3</accession>
<name>A0ABU4PGS3_9SPHN</name>
<evidence type="ECO:0000313" key="3">
    <source>
        <dbReference type="Proteomes" id="UP001279660"/>
    </source>
</evidence>
<protein>
    <submittedName>
        <fullName evidence="2">DUF885 family protein</fullName>
    </submittedName>
</protein>